<accession>A0A3F3GY96</accession>
<keyword evidence="2" id="KW-1185">Reference proteome</keyword>
<protein>
    <submittedName>
        <fullName evidence="1">Uncharacterized protein</fullName>
    </submittedName>
</protein>
<dbReference type="Proteomes" id="UP000061227">
    <property type="component" value="Unassembled WGS sequence"/>
</dbReference>
<dbReference type="EMBL" id="DF968066">
    <property type="protein sequence ID" value="GAP03012.1"/>
    <property type="molecule type" value="Genomic_DNA"/>
</dbReference>
<sequence>MFFTLKINNKKMLNIEAQILPTTNIFRLEKLSANVPPINENTTQGINDIPKAVAAW</sequence>
<name>A0A3F3GY96_9LACO</name>
<evidence type="ECO:0000313" key="2">
    <source>
        <dbReference type="Proteomes" id="UP000061227"/>
    </source>
</evidence>
<proteinExistence type="predicted"/>
<organism evidence="1 2">
    <name type="scientific">Fructobacillus pseudoficulneus</name>
    <dbReference type="NCBI Taxonomy" id="220714"/>
    <lineage>
        <taxon>Bacteria</taxon>
        <taxon>Bacillati</taxon>
        <taxon>Bacillota</taxon>
        <taxon>Bacilli</taxon>
        <taxon>Lactobacillales</taxon>
        <taxon>Lactobacillaceae</taxon>
        <taxon>Fructobacillus</taxon>
    </lineage>
</organism>
<reference evidence="1 2" key="1">
    <citation type="journal article" date="2015" name="BMC Genomics">
        <title>Comparative genomics of Fructobacillus spp. and Leuconostoc spp. reveals niche-specific evolution of Fructobacillus spp.</title>
        <authorList>
            <person name="Endo A."/>
            <person name="Tanizawa Y."/>
            <person name="Tanaka N."/>
            <person name="Maeno S."/>
            <person name="Kumar H."/>
            <person name="Shiwa Y."/>
            <person name="Okada S."/>
            <person name="Yoshikawa H."/>
            <person name="Dicks L."/>
            <person name="Nakagawa J."/>
            <person name="Arita M."/>
        </authorList>
    </citation>
    <scope>NUCLEOTIDE SEQUENCE [LARGE SCALE GENOMIC DNA]</scope>
    <source>
        <strain evidence="1 2">DSM 15468</strain>
    </source>
</reference>
<evidence type="ECO:0000313" key="1">
    <source>
        <dbReference type="EMBL" id="GAP03012.1"/>
    </source>
</evidence>
<gene>
    <name evidence="1" type="ORF">FPFC_040020</name>
</gene>
<dbReference type="AlphaFoldDB" id="A0A3F3GY96"/>